<comment type="caution">
    <text evidence="1">The sequence shown here is derived from an EMBL/GenBank/DDBJ whole genome shotgun (WGS) entry which is preliminary data.</text>
</comment>
<dbReference type="EMBL" id="JAZBJP010000002">
    <property type="protein sequence ID" value="MEE4419030.1"/>
    <property type="molecule type" value="Genomic_DNA"/>
</dbReference>
<dbReference type="Proteomes" id="UP001307760">
    <property type="component" value="Unassembled WGS sequence"/>
</dbReference>
<organism evidence="1 2">
    <name type="scientific">Streptomyces bugieae</name>
    <dbReference type="NCBI Taxonomy" id="3098223"/>
    <lineage>
        <taxon>Bacteria</taxon>
        <taxon>Bacillati</taxon>
        <taxon>Actinomycetota</taxon>
        <taxon>Actinomycetes</taxon>
        <taxon>Kitasatosporales</taxon>
        <taxon>Streptomycetaceae</taxon>
        <taxon>Streptomyces</taxon>
    </lineage>
</organism>
<accession>A0ABU7NJG9</accession>
<evidence type="ECO:0000313" key="2">
    <source>
        <dbReference type="Proteomes" id="UP001307760"/>
    </source>
</evidence>
<dbReference type="InterPro" id="IPR015942">
    <property type="entry name" value="Asp/Glu/hydantoin_racemase"/>
</dbReference>
<name>A0ABU7NJG9_9ACTN</name>
<reference evidence="1 2" key="1">
    <citation type="submission" date="2023-12" db="EMBL/GenBank/DDBJ databases">
        <title>30 novel species of actinomycetes from the DSMZ collection.</title>
        <authorList>
            <person name="Nouioui I."/>
        </authorList>
    </citation>
    <scope>NUCLEOTIDE SEQUENCE [LARGE SCALE GENOMIC DNA]</scope>
    <source>
        <strain evidence="1 2">DSM 41528</strain>
    </source>
</reference>
<dbReference type="InterPro" id="IPR001920">
    <property type="entry name" value="Asp/Glu_race"/>
</dbReference>
<evidence type="ECO:0000313" key="1">
    <source>
        <dbReference type="EMBL" id="MEE4419030.1"/>
    </source>
</evidence>
<gene>
    <name evidence="1" type="ORF">V2J85_06650</name>
</gene>
<sequence>MDRRRRARRARQVCLSGGWPPPVTEVPRDTRWCGEEAGASRSAALLGEGPSPVPALVEGARWLQRAGAGCAAVPCNTAHAHVDQLAKAAGVEVLDMIEALVDTALSRLWRADPFDRPGS</sequence>
<dbReference type="SUPFAM" id="SSF53681">
    <property type="entry name" value="Aspartate/glutamate racemase"/>
    <property type="match status" value="1"/>
</dbReference>
<proteinExistence type="predicted"/>
<dbReference type="Gene3D" id="3.40.50.1860">
    <property type="match status" value="1"/>
</dbReference>
<keyword evidence="2" id="KW-1185">Reference proteome</keyword>
<protein>
    <submittedName>
        <fullName evidence="1">Aspartate/glutamate racemase family protein</fullName>
    </submittedName>
</protein>
<dbReference type="Pfam" id="PF01177">
    <property type="entry name" value="Asp_Glu_race"/>
    <property type="match status" value="1"/>
</dbReference>
<dbReference type="RefSeq" id="WP_330820904.1">
    <property type="nucleotide sequence ID" value="NZ_JAZBJP010000002.1"/>
</dbReference>